<feature type="region of interest" description="Disordered" evidence="8">
    <location>
        <begin position="941"/>
        <end position="981"/>
    </location>
</feature>
<feature type="compositionally biased region" description="Low complexity" evidence="8">
    <location>
        <begin position="26"/>
        <end position="38"/>
    </location>
</feature>
<dbReference type="PANTHER" id="PTHR45736:SF5">
    <property type="entry name" value="ZINC FINGER MYM-TYPE PROTEIN 4"/>
    <property type="match status" value="1"/>
</dbReference>
<keyword evidence="3" id="KW-0479">Metal-binding</keyword>
<evidence type="ECO:0000256" key="5">
    <source>
        <dbReference type="ARBA" id="ARBA00022771"/>
    </source>
</evidence>
<dbReference type="SMART" id="SM00746">
    <property type="entry name" value="TRASH"/>
    <property type="match status" value="10"/>
</dbReference>
<feature type="compositionally biased region" description="Basic residues" evidence="8">
    <location>
        <begin position="957"/>
        <end position="976"/>
    </location>
</feature>
<feature type="domain" description="TRASH" evidence="9">
    <location>
        <begin position="508"/>
        <end position="543"/>
    </location>
</feature>
<dbReference type="GeneID" id="115824784"/>
<keyword evidence="2" id="KW-0597">Phosphoprotein</keyword>
<feature type="domain" description="TRASH" evidence="9">
    <location>
        <begin position="466"/>
        <end position="502"/>
    </location>
</feature>
<evidence type="ECO:0000313" key="10">
    <source>
        <dbReference type="Proteomes" id="UP000504632"/>
    </source>
</evidence>
<dbReference type="InterPro" id="IPR057926">
    <property type="entry name" value="QRICH1_dom"/>
</dbReference>
<dbReference type="Pfam" id="PF24900">
    <property type="entry name" value="TRASH_ZMYM4"/>
    <property type="match status" value="1"/>
</dbReference>
<evidence type="ECO:0000256" key="4">
    <source>
        <dbReference type="ARBA" id="ARBA00022737"/>
    </source>
</evidence>
<protein>
    <submittedName>
        <fullName evidence="11">Zinc finger MYM-type protein 4</fullName>
    </submittedName>
</protein>
<dbReference type="Pfam" id="PF06467">
    <property type="entry name" value="zf-FCS"/>
    <property type="match status" value="3"/>
</dbReference>
<feature type="compositionally biased region" description="Basic and acidic residues" evidence="8">
    <location>
        <begin position="1"/>
        <end position="12"/>
    </location>
</feature>
<keyword evidence="7" id="KW-0832">Ubl conjugation</keyword>
<evidence type="ECO:0000256" key="2">
    <source>
        <dbReference type="ARBA" id="ARBA00022553"/>
    </source>
</evidence>
<organism evidence="10 11">
    <name type="scientific">Chanos chanos</name>
    <name type="common">Milkfish</name>
    <name type="synonym">Mugil chanos</name>
    <dbReference type="NCBI Taxonomy" id="29144"/>
    <lineage>
        <taxon>Eukaryota</taxon>
        <taxon>Metazoa</taxon>
        <taxon>Chordata</taxon>
        <taxon>Craniata</taxon>
        <taxon>Vertebrata</taxon>
        <taxon>Euteleostomi</taxon>
        <taxon>Actinopterygii</taxon>
        <taxon>Neopterygii</taxon>
        <taxon>Teleostei</taxon>
        <taxon>Ostariophysi</taxon>
        <taxon>Gonorynchiformes</taxon>
        <taxon>Chanidae</taxon>
        <taxon>Chanos</taxon>
    </lineage>
</organism>
<feature type="domain" description="TRASH" evidence="9">
    <location>
        <begin position="140"/>
        <end position="176"/>
    </location>
</feature>
<feature type="domain" description="TRASH" evidence="9">
    <location>
        <begin position="596"/>
        <end position="631"/>
    </location>
</feature>
<keyword evidence="10" id="KW-1185">Reference proteome</keyword>
<evidence type="ECO:0000259" key="9">
    <source>
        <dbReference type="SMART" id="SM00746"/>
    </source>
</evidence>
<feature type="domain" description="TRASH" evidence="9">
    <location>
        <begin position="236"/>
        <end position="271"/>
    </location>
</feature>
<feature type="compositionally biased region" description="Basic and acidic residues" evidence="8">
    <location>
        <begin position="853"/>
        <end position="865"/>
    </location>
</feature>
<dbReference type="Pfam" id="PF12012">
    <property type="entry name" value="DUF3504"/>
    <property type="match status" value="1"/>
</dbReference>
<gene>
    <name evidence="11" type="primary">zmym4.1</name>
</gene>
<dbReference type="PANTHER" id="PTHR45736">
    <property type="entry name" value="ZINC FINGER MYM-TYPE PROTEIN"/>
    <property type="match status" value="1"/>
</dbReference>
<feature type="domain" description="TRASH" evidence="9">
    <location>
        <begin position="371"/>
        <end position="407"/>
    </location>
</feature>
<dbReference type="FunCoup" id="A0A6J2WM52">
    <property type="interactions" value="120"/>
</dbReference>
<feature type="domain" description="TRASH" evidence="9">
    <location>
        <begin position="184"/>
        <end position="224"/>
    </location>
</feature>
<sequence length="1316" mass="144995">MSAGKETLDKLENGVSELSTEKQQIQPAPSQASSALLPNSISTVKVKDEPVDEEYEQAMAPQAPAGGVKVEPETAEECGQQQKATNEFKISAVFSVGQNPASIGSTPAQTAAAVPPPKAVTPSSAPMPSLASASSLCVVCSGCTKVLLKGQTAYQRKGSSQLYCSTACLTRSSAVLKAVIKKTCHYCLKEIMNPKDVIIAPVDSAGAVKDFCSQKCLSGFNYKRSSINSDHRSSRCSVCQKFCITRHEVTFMGAVHKLCGDTCFTQFRSSNKLTMNCCVNCGGYCYTGEGKSPTLKIDGNAKKFCSQSCVSIYKKKSVKPVPCTLCRVLRAPTDMVESPDSDGTRELFCSAACVTAHKVQTISSSGTAQECNNCKVTSVPQYHLAMSDGSIRNFCSFTCVVAFQEAFNKANKSSQVNVTTSQTKITSTTQPAASVSTPSDPPSSTTASTKSPSGVPLTPKAINLTCKQCRVLISSRPELVEFKFKMFAFCDKSCAEEFRKINSVLAPCVYCKIEKVVREVKRINKVDCTFCSEGCKLLYKHDLAKRWGKKHCRSCHYCGSTSQSLVTGVFSGKTEEFCGNECLSLYTLLFCQVAKCNVCQRAQQMKETVRWLGEVKHFCDVPCLLQFCSQQNNVDVRAIRPVLKPSSAQSKTVPIPISPVVSTAPSHSIKVPTPVGPKEATPVIASVISLSNTTNGQPSVLANTALQGTVPAPPVKVTGHASTQTDSVRLPPTSAPRILKNKALLCKPMSQTKGTMCKPNTEDTETQTDEDFPKVIVLPLPVPVYVPVPMHLYTQYTPQPLGLPLPVPVPMFLPTTLSSAEGIVQTIQKIKEKIPDDPFEADLIMMAEMVAEQNERGQRASHRDQASTVSEDLDLEPLSSAVSCEDESSFSSQQWSQISEPEGSPSAKRTSETLAPSPEQGPQVDLEADFPIECFELYEEQQKAGKEQQSTPAQNLRTHKRTRDSFPQRKRARKRSAAPATAEVAVPPVAVPNMSVLQQEYGVNAWKSWVRWRTAQPNMDTPKLGSRPMKLKEDMLQCSTAELSYGLYKFVSEVRRPNGESYSPDSIFYLCLGIQQYLFENGRLENIFSDVFYSKFTQEITRILKDWKPTVLPSGYIHSRVEEEYLWQCKQLGAYSPSVLLNTLLFFCTKMFKFKTVAQHQRLSFAHVMRCTRPSGSGKVSFLRFYPPTTKRDSIPNTEKEDGSSKRKREDEEDNDTGVLEMPENTENPLRCPVRLYEFYLSKCSTTMRQRTNVFYLQPERSCISNSPMWFSSMALDSEMLEGMLTRILIVRQLHLETEPAQGQAPDSDHNEHASE</sequence>
<evidence type="ECO:0000256" key="6">
    <source>
        <dbReference type="ARBA" id="ARBA00022833"/>
    </source>
</evidence>
<dbReference type="Proteomes" id="UP000504632">
    <property type="component" value="Chromosome 12"/>
</dbReference>
<name>A0A6J2WM52_CHACN</name>
<evidence type="ECO:0000256" key="7">
    <source>
        <dbReference type="ARBA" id="ARBA00022843"/>
    </source>
</evidence>
<keyword evidence="4" id="KW-0677">Repeat</keyword>
<dbReference type="SUPFAM" id="SSF57716">
    <property type="entry name" value="Glucocorticoid receptor-like (DNA-binding domain)"/>
    <property type="match status" value="1"/>
</dbReference>
<evidence type="ECO:0000313" key="11">
    <source>
        <dbReference type="RefSeq" id="XP_030644396.1"/>
    </source>
</evidence>
<reference evidence="11" key="1">
    <citation type="submission" date="2025-08" db="UniProtKB">
        <authorList>
            <consortium name="RefSeq"/>
        </authorList>
    </citation>
    <scope>IDENTIFICATION</scope>
</reference>
<keyword evidence="1" id="KW-1017">Isopeptide bond</keyword>
<feature type="compositionally biased region" description="Polar residues" evidence="8">
    <location>
        <begin position="16"/>
        <end position="25"/>
    </location>
</feature>
<dbReference type="InParanoid" id="A0A6J2WM52"/>
<evidence type="ECO:0000256" key="8">
    <source>
        <dbReference type="SAM" id="MobiDB-lite"/>
    </source>
</evidence>
<dbReference type="InterPro" id="IPR010507">
    <property type="entry name" value="Znf_MYM"/>
</dbReference>
<feature type="compositionally biased region" description="Basic and acidic residues" evidence="8">
    <location>
        <begin position="1190"/>
        <end position="1210"/>
    </location>
</feature>
<feature type="domain" description="TRASH" evidence="9">
    <location>
        <begin position="278"/>
        <end position="317"/>
    </location>
</feature>
<feature type="region of interest" description="Disordered" evidence="8">
    <location>
        <begin position="427"/>
        <end position="455"/>
    </location>
</feature>
<dbReference type="OrthoDB" id="10025028at2759"/>
<feature type="domain" description="TRASH" evidence="9">
    <location>
        <begin position="555"/>
        <end position="590"/>
    </location>
</feature>
<evidence type="ECO:0000256" key="1">
    <source>
        <dbReference type="ARBA" id="ARBA00022499"/>
    </source>
</evidence>
<dbReference type="InterPro" id="IPR011017">
    <property type="entry name" value="TRASH_dom"/>
</dbReference>
<dbReference type="InterPro" id="IPR051284">
    <property type="entry name" value="ZnF_MYMT-QRICH1"/>
</dbReference>
<feature type="domain" description="TRASH" evidence="9">
    <location>
        <begin position="323"/>
        <end position="361"/>
    </location>
</feature>
<feature type="compositionally biased region" description="Low complexity" evidence="8">
    <location>
        <begin position="427"/>
        <end position="453"/>
    </location>
</feature>
<keyword evidence="6" id="KW-0862">Zinc</keyword>
<feature type="region of interest" description="Disordered" evidence="8">
    <location>
        <begin position="1187"/>
        <end position="1225"/>
    </location>
</feature>
<dbReference type="RefSeq" id="XP_030644396.1">
    <property type="nucleotide sequence ID" value="XM_030788536.1"/>
</dbReference>
<proteinExistence type="predicted"/>
<keyword evidence="5" id="KW-0863">Zinc-finger</keyword>
<feature type="region of interest" description="Disordered" evidence="8">
    <location>
        <begin position="1"/>
        <end position="41"/>
    </location>
</feature>
<accession>A0A6J2WM52</accession>
<feature type="compositionally biased region" description="Low complexity" evidence="8">
    <location>
        <begin position="889"/>
        <end position="899"/>
    </location>
</feature>
<dbReference type="InterPro" id="IPR021893">
    <property type="entry name" value="ZMYM2-like_C"/>
</dbReference>
<dbReference type="GO" id="GO:0008270">
    <property type="term" value="F:zinc ion binding"/>
    <property type="evidence" value="ECO:0007669"/>
    <property type="project" value="UniProtKB-KW"/>
</dbReference>
<feature type="region of interest" description="Disordered" evidence="8">
    <location>
        <begin position="852"/>
        <end position="924"/>
    </location>
</feature>
<evidence type="ECO:0000256" key="3">
    <source>
        <dbReference type="ARBA" id="ARBA00022723"/>
    </source>
</evidence>
<dbReference type="CTD" id="327248"/>
<dbReference type="Pfam" id="PF25561">
    <property type="entry name" value="QRICH1"/>
    <property type="match status" value="1"/>
</dbReference>
<feature type="compositionally biased region" description="Polar residues" evidence="8">
    <location>
        <begin position="947"/>
        <end position="956"/>
    </location>
</feature>